<evidence type="ECO:0000313" key="1">
    <source>
        <dbReference type="EMBL" id="KIL39580.1"/>
    </source>
</evidence>
<evidence type="ECO:0000313" key="2">
    <source>
        <dbReference type="Proteomes" id="UP000031967"/>
    </source>
</evidence>
<sequence length="571" mass="66000">MLQIISGKFFGNKDIHEHKGRGILYSNYSWFNTIETEIASLEPADLHGDAKGYVLSYVNRLESDEGKGFSLVRTGDPEIVQQFKILCSFGLNAYFDHDKANVQLNCREKSGGIGDDTVPAQFVPRFFKKQIDGNLAEIDYFKQLVKQVIGLKREDYKNVITCLGNYSDALEVVNFNLDLAYTMLIYSLEALSKKYNHYTPSWQDYDQRLKKELEAHFASLDNEKVQGIKDTLIKSAHLKLQQNFIDFICKNISDSFFEEESFAVTSALKKSELKRALRNAYILRSGYVHELRTILKQLKLPAIAAGDVFRWQGEPYLTFSGLIRVFRHVIKNFIWSRETVESEKVNWRNELPGVYWFEPAPQYWVWQHENFHTTHATSKFSGFLSQLAGAIIQKEPLSDLKLLLERYATLFPNAKKKDKVSMYCMYLLYSISVSEEHRPVNHEKFITDYEDLSEIPCIETMVTYLYLGQEWPWEFDVCRKIYEEYNISRFSSSSLKLPSTFEIGILCRLGNLCPSEEDLGGRTTWFKLAQHEAAGLEHIQKYIGDCIQNKCEADISYILGGCKEELDSTDH</sequence>
<dbReference type="EMBL" id="JXAK01000035">
    <property type="protein sequence ID" value="KIL39580.1"/>
    <property type="molecule type" value="Genomic_DNA"/>
</dbReference>
<organism evidence="1 2">
    <name type="scientific">Gordoniibacillus kamchatkensis</name>
    <dbReference type="NCBI Taxonomy" id="1590651"/>
    <lineage>
        <taxon>Bacteria</taxon>
        <taxon>Bacillati</taxon>
        <taxon>Bacillota</taxon>
        <taxon>Bacilli</taxon>
        <taxon>Bacillales</taxon>
        <taxon>Paenibacillaceae</taxon>
        <taxon>Gordoniibacillus</taxon>
    </lineage>
</organism>
<reference evidence="1 2" key="1">
    <citation type="submission" date="2014-12" db="EMBL/GenBank/DDBJ databases">
        <title>Draft genome sequence of Paenibacillus kamchatkensis strain B-2647.</title>
        <authorList>
            <person name="Karlyshev A.V."/>
            <person name="Kudryashova E.B."/>
        </authorList>
    </citation>
    <scope>NUCLEOTIDE SEQUENCE [LARGE SCALE GENOMIC DNA]</scope>
    <source>
        <strain evidence="1 2">VKM B-2647</strain>
    </source>
</reference>
<proteinExistence type="predicted"/>
<protein>
    <submittedName>
        <fullName evidence="1">Uncharacterized protein</fullName>
    </submittedName>
</protein>
<dbReference type="RefSeq" id="WP_041049185.1">
    <property type="nucleotide sequence ID" value="NZ_JXAK01000035.1"/>
</dbReference>
<accession>A0ABR5AG84</accession>
<comment type="caution">
    <text evidence="1">The sequence shown here is derived from an EMBL/GenBank/DDBJ whole genome shotgun (WGS) entry which is preliminary data.</text>
</comment>
<dbReference type="Proteomes" id="UP000031967">
    <property type="component" value="Unassembled WGS sequence"/>
</dbReference>
<name>A0ABR5AG84_9BACL</name>
<gene>
    <name evidence="1" type="ORF">SD70_19455</name>
</gene>
<keyword evidence="2" id="KW-1185">Reference proteome</keyword>